<comment type="function">
    <text evidence="7">Single strand-specific metallo-endoribonuclease involved in late-stage 70S ribosome quality control and in maturation of the 3' terminus of the 16S rRNA.</text>
</comment>
<accession>A0A2H0RM81</accession>
<protein>
    <recommendedName>
        <fullName evidence="7">Endoribonuclease YbeY</fullName>
        <ecNumber evidence="7">3.1.-.-</ecNumber>
    </recommendedName>
</protein>
<evidence type="ECO:0000313" key="9">
    <source>
        <dbReference type="Proteomes" id="UP000230084"/>
    </source>
</evidence>
<dbReference type="NCBIfam" id="TIGR00043">
    <property type="entry name" value="rRNA maturation RNase YbeY"/>
    <property type="match status" value="1"/>
</dbReference>
<dbReference type="Pfam" id="PF02130">
    <property type="entry name" value="YbeY"/>
    <property type="match status" value="1"/>
</dbReference>
<dbReference type="GO" id="GO:0008270">
    <property type="term" value="F:zinc ion binding"/>
    <property type="evidence" value="ECO:0007669"/>
    <property type="project" value="UniProtKB-UniRule"/>
</dbReference>
<comment type="similarity">
    <text evidence="1 7">Belongs to the endoribonuclease YbeY family.</text>
</comment>
<evidence type="ECO:0000256" key="7">
    <source>
        <dbReference type="HAMAP-Rule" id="MF_00009"/>
    </source>
</evidence>
<dbReference type="GO" id="GO:0005737">
    <property type="term" value="C:cytoplasm"/>
    <property type="evidence" value="ECO:0007669"/>
    <property type="project" value="UniProtKB-SubCell"/>
</dbReference>
<evidence type="ECO:0000313" key="8">
    <source>
        <dbReference type="EMBL" id="PIR47608.1"/>
    </source>
</evidence>
<dbReference type="EMBL" id="PCYM01000005">
    <property type="protein sequence ID" value="PIR47608.1"/>
    <property type="molecule type" value="Genomic_DNA"/>
</dbReference>
<keyword evidence="2 7" id="KW-0540">Nuclease</keyword>
<dbReference type="PANTHER" id="PTHR46986">
    <property type="entry name" value="ENDORIBONUCLEASE YBEY, CHLOROPLASTIC"/>
    <property type="match status" value="1"/>
</dbReference>
<keyword evidence="3 7" id="KW-0479">Metal-binding</keyword>
<keyword evidence="7" id="KW-0690">Ribosome biogenesis</keyword>
<keyword evidence="4 7" id="KW-0255">Endonuclease</keyword>
<dbReference type="SUPFAM" id="SSF55486">
    <property type="entry name" value="Metalloproteases ('zincins'), catalytic domain"/>
    <property type="match status" value="1"/>
</dbReference>
<dbReference type="GO" id="GO:0006364">
    <property type="term" value="P:rRNA processing"/>
    <property type="evidence" value="ECO:0007669"/>
    <property type="project" value="UniProtKB-UniRule"/>
</dbReference>
<dbReference type="GO" id="GO:0004521">
    <property type="term" value="F:RNA endonuclease activity"/>
    <property type="evidence" value="ECO:0007669"/>
    <property type="project" value="UniProtKB-UniRule"/>
</dbReference>
<comment type="caution">
    <text evidence="8">The sequence shown here is derived from an EMBL/GenBank/DDBJ whole genome shotgun (WGS) entry which is preliminary data.</text>
</comment>
<name>A0A2H0RM81_9BACT</name>
<dbReference type="EC" id="3.1.-.-" evidence="7"/>
<organism evidence="8 9">
    <name type="scientific">Candidatus Uhrbacteria bacterium CG10_big_fil_rev_8_21_14_0_10_50_16</name>
    <dbReference type="NCBI Taxonomy" id="1975039"/>
    <lineage>
        <taxon>Bacteria</taxon>
        <taxon>Candidatus Uhriibacteriota</taxon>
    </lineage>
</organism>
<dbReference type="InterPro" id="IPR023091">
    <property type="entry name" value="MetalPrtase_cat_dom_sf_prd"/>
</dbReference>
<dbReference type="Gene3D" id="3.40.390.30">
    <property type="entry name" value="Metalloproteases ('zincins'), catalytic domain"/>
    <property type="match status" value="1"/>
</dbReference>
<evidence type="ECO:0000256" key="2">
    <source>
        <dbReference type="ARBA" id="ARBA00022722"/>
    </source>
</evidence>
<keyword evidence="6 7" id="KW-0862">Zinc</keyword>
<dbReference type="GO" id="GO:0004222">
    <property type="term" value="F:metalloendopeptidase activity"/>
    <property type="evidence" value="ECO:0007669"/>
    <property type="project" value="InterPro"/>
</dbReference>
<evidence type="ECO:0000256" key="3">
    <source>
        <dbReference type="ARBA" id="ARBA00022723"/>
    </source>
</evidence>
<evidence type="ECO:0000256" key="5">
    <source>
        <dbReference type="ARBA" id="ARBA00022801"/>
    </source>
</evidence>
<evidence type="ECO:0000256" key="6">
    <source>
        <dbReference type="ARBA" id="ARBA00022833"/>
    </source>
</evidence>
<reference evidence="8 9" key="1">
    <citation type="submission" date="2017-09" db="EMBL/GenBank/DDBJ databases">
        <title>Depth-based differentiation of microbial function through sediment-hosted aquifers and enrichment of novel symbionts in the deep terrestrial subsurface.</title>
        <authorList>
            <person name="Probst A.J."/>
            <person name="Ladd B."/>
            <person name="Jarett J.K."/>
            <person name="Geller-Mcgrath D.E."/>
            <person name="Sieber C.M."/>
            <person name="Emerson J.B."/>
            <person name="Anantharaman K."/>
            <person name="Thomas B.C."/>
            <person name="Malmstrom R."/>
            <person name="Stieglmeier M."/>
            <person name="Klingl A."/>
            <person name="Woyke T."/>
            <person name="Ryan C.M."/>
            <person name="Banfield J.F."/>
        </authorList>
    </citation>
    <scope>NUCLEOTIDE SEQUENCE [LARGE SCALE GENOMIC DNA]</scope>
    <source>
        <strain evidence="8">CG10_big_fil_rev_8_21_14_0_10_50_16</strain>
    </source>
</reference>
<keyword evidence="7" id="KW-0963">Cytoplasm</keyword>
<dbReference type="InterPro" id="IPR020549">
    <property type="entry name" value="YbeY_CS"/>
</dbReference>
<gene>
    <name evidence="7 8" type="primary">ybeY</name>
    <name evidence="8" type="ORF">COV06_02910</name>
</gene>
<feature type="binding site" evidence="7">
    <location>
        <position position="123"/>
    </location>
    <ligand>
        <name>Zn(2+)</name>
        <dbReference type="ChEBI" id="CHEBI:29105"/>
        <note>catalytic</note>
    </ligand>
</feature>
<dbReference type="InterPro" id="IPR002036">
    <property type="entry name" value="YbeY"/>
</dbReference>
<comment type="cofactor">
    <cofactor evidence="7">
        <name>Zn(2+)</name>
        <dbReference type="ChEBI" id="CHEBI:29105"/>
    </cofactor>
    <text evidence="7">Binds 1 zinc ion.</text>
</comment>
<sequence length="144" mass="16251">MITFAINYGGLKGGQRLPEDRIKRLLRATQRLSHVEGRQEISIAFVTAHAMKRLNEAYYGGHGVTDVLAFPSEGIEEARGYLGEILIYYPRAEKQAKEHGTTARAEVELLLVHGLLHLLGYNHETVQKKDVMFRLQDRILAASH</sequence>
<keyword evidence="7" id="KW-0698">rRNA processing</keyword>
<dbReference type="PANTHER" id="PTHR46986:SF1">
    <property type="entry name" value="ENDORIBONUCLEASE YBEY, CHLOROPLASTIC"/>
    <property type="match status" value="1"/>
</dbReference>
<dbReference type="HAMAP" id="MF_00009">
    <property type="entry name" value="Endoribonucl_YbeY"/>
    <property type="match status" value="1"/>
</dbReference>
<feature type="binding site" evidence="7">
    <location>
        <position position="113"/>
    </location>
    <ligand>
        <name>Zn(2+)</name>
        <dbReference type="ChEBI" id="CHEBI:29105"/>
        <note>catalytic</note>
    </ligand>
</feature>
<feature type="binding site" evidence="7">
    <location>
        <position position="117"/>
    </location>
    <ligand>
        <name>Zn(2+)</name>
        <dbReference type="ChEBI" id="CHEBI:29105"/>
        <note>catalytic</note>
    </ligand>
</feature>
<dbReference type="PROSITE" id="PS01306">
    <property type="entry name" value="UPF0054"/>
    <property type="match status" value="1"/>
</dbReference>
<comment type="subcellular location">
    <subcellularLocation>
        <location evidence="7">Cytoplasm</location>
    </subcellularLocation>
</comment>
<evidence type="ECO:0000256" key="1">
    <source>
        <dbReference type="ARBA" id="ARBA00010875"/>
    </source>
</evidence>
<evidence type="ECO:0000256" key="4">
    <source>
        <dbReference type="ARBA" id="ARBA00022759"/>
    </source>
</evidence>
<proteinExistence type="inferred from homology"/>
<dbReference type="Proteomes" id="UP000230084">
    <property type="component" value="Unassembled WGS sequence"/>
</dbReference>
<keyword evidence="5 7" id="KW-0378">Hydrolase</keyword>
<dbReference type="AlphaFoldDB" id="A0A2H0RM81"/>